<dbReference type="GO" id="GO:0020037">
    <property type="term" value="F:heme binding"/>
    <property type="evidence" value="ECO:0007669"/>
    <property type="project" value="InterPro"/>
</dbReference>
<name>A0A815II73_9BILA</name>
<evidence type="ECO:0000256" key="7">
    <source>
        <dbReference type="ARBA" id="ARBA00023002"/>
    </source>
</evidence>
<evidence type="ECO:0008006" key="13">
    <source>
        <dbReference type="Google" id="ProtNLM"/>
    </source>
</evidence>
<comment type="similarity">
    <text evidence="2">Belongs to the cytochrome P450 family.</text>
</comment>
<evidence type="ECO:0000313" key="10">
    <source>
        <dbReference type="EMBL" id="CAF1366303.1"/>
    </source>
</evidence>
<dbReference type="PANTHER" id="PTHR24282:SF211">
    <property type="entry name" value="CYTOCHROME P450-RELATED"/>
    <property type="match status" value="1"/>
</dbReference>
<dbReference type="AlphaFoldDB" id="A0A815II73"/>
<keyword evidence="6" id="KW-1133">Transmembrane helix</keyword>
<dbReference type="InterPro" id="IPR001128">
    <property type="entry name" value="Cyt_P450"/>
</dbReference>
<evidence type="ECO:0000256" key="4">
    <source>
        <dbReference type="ARBA" id="ARBA00022692"/>
    </source>
</evidence>
<keyword evidence="9" id="KW-0472">Membrane</keyword>
<keyword evidence="8" id="KW-0408">Iron</keyword>
<reference evidence="10" key="1">
    <citation type="submission" date="2021-02" db="EMBL/GenBank/DDBJ databases">
        <authorList>
            <person name="Nowell W R."/>
        </authorList>
    </citation>
    <scope>NUCLEOTIDE SEQUENCE</scope>
</reference>
<dbReference type="GO" id="GO:0016020">
    <property type="term" value="C:membrane"/>
    <property type="evidence" value="ECO:0007669"/>
    <property type="project" value="UniProtKB-SubCell"/>
</dbReference>
<gene>
    <name evidence="10" type="ORF">GPM918_LOCUS31631</name>
    <name evidence="11" type="ORF">SRO942_LOCUS32279</name>
</gene>
<evidence type="ECO:0000256" key="6">
    <source>
        <dbReference type="ARBA" id="ARBA00022989"/>
    </source>
</evidence>
<protein>
    <recommendedName>
        <fullName evidence="13">Cytochrome P450</fullName>
    </recommendedName>
</protein>
<evidence type="ECO:0000256" key="8">
    <source>
        <dbReference type="ARBA" id="ARBA00023004"/>
    </source>
</evidence>
<comment type="subcellular location">
    <subcellularLocation>
        <location evidence="1">Membrane</location>
    </subcellularLocation>
</comment>
<dbReference type="InterPro" id="IPR050665">
    <property type="entry name" value="Cytochrome_P450_Monooxygen"/>
</dbReference>
<dbReference type="Pfam" id="PF00067">
    <property type="entry name" value="p450"/>
    <property type="match status" value="1"/>
</dbReference>
<organism evidence="10 12">
    <name type="scientific">Didymodactylos carnosus</name>
    <dbReference type="NCBI Taxonomy" id="1234261"/>
    <lineage>
        <taxon>Eukaryota</taxon>
        <taxon>Metazoa</taxon>
        <taxon>Spiralia</taxon>
        <taxon>Gnathifera</taxon>
        <taxon>Rotifera</taxon>
        <taxon>Eurotatoria</taxon>
        <taxon>Bdelloidea</taxon>
        <taxon>Philodinida</taxon>
        <taxon>Philodinidae</taxon>
        <taxon>Didymodactylos</taxon>
    </lineage>
</organism>
<feature type="non-terminal residue" evidence="10">
    <location>
        <position position="1"/>
    </location>
</feature>
<evidence type="ECO:0000313" key="11">
    <source>
        <dbReference type="EMBL" id="CAF4248835.1"/>
    </source>
</evidence>
<dbReference type="PANTHER" id="PTHR24282">
    <property type="entry name" value="CYTOCHROME P450 FAMILY MEMBER"/>
    <property type="match status" value="1"/>
</dbReference>
<dbReference type="Gene3D" id="1.10.630.10">
    <property type="entry name" value="Cytochrome P450"/>
    <property type="match status" value="1"/>
</dbReference>
<dbReference type="GO" id="GO:0005506">
    <property type="term" value="F:iron ion binding"/>
    <property type="evidence" value="ECO:0007669"/>
    <property type="project" value="InterPro"/>
</dbReference>
<dbReference type="Proteomes" id="UP000663829">
    <property type="component" value="Unassembled WGS sequence"/>
</dbReference>
<proteinExistence type="inferred from homology"/>
<keyword evidence="4" id="KW-0812">Transmembrane</keyword>
<keyword evidence="12" id="KW-1185">Reference proteome</keyword>
<sequence>MYRQYGDYYHTSFGPIAHLVIADPSLMDYVLKKNSKYYHKSVLMEYILGSVLGMRNLLLSEDDMHKQHRKLIQPLFHQQNIVSMENLMIETTNNLLDEWTKLKSNSLDIHCEMIRLTLDIVAGCVFGTGLINNHYVHDIVYKSVTITLNEVENRAFNMLGVIPILKDLPLPSKLRIEKSKRDVKVVIKQIIKDRKDGQSRSACKGPDLLDLLLSVKGDFGQKLSDDEVFEQALTF</sequence>
<evidence type="ECO:0000256" key="2">
    <source>
        <dbReference type="ARBA" id="ARBA00010617"/>
    </source>
</evidence>
<comment type="caution">
    <text evidence="10">The sequence shown here is derived from an EMBL/GenBank/DDBJ whole genome shotgun (WGS) entry which is preliminary data.</text>
</comment>
<evidence type="ECO:0000256" key="1">
    <source>
        <dbReference type="ARBA" id="ARBA00004370"/>
    </source>
</evidence>
<dbReference type="SUPFAM" id="SSF48264">
    <property type="entry name" value="Cytochrome P450"/>
    <property type="match status" value="1"/>
</dbReference>
<dbReference type="GO" id="GO:0004497">
    <property type="term" value="F:monooxygenase activity"/>
    <property type="evidence" value="ECO:0007669"/>
    <property type="project" value="InterPro"/>
</dbReference>
<keyword evidence="5" id="KW-0479">Metal-binding</keyword>
<dbReference type="Proteomes" id="UP000681722">
    <property type="component" value="Unassembled WGS sequence"/>
</dbReference>
<dbReference type="EMBL" id="CAJNOQ010015677">
    <property type="protein sequence ID" value="CAF1366303.1"/>
    <property type="molecule type" value="Genomic_DNA"/>
</dbReference>
<evidence type="ECO:0000313" key="12">
    <source>
        <dbReference type="Proteomes" id="UP000663829"/>
    </source>
</evidence>
<evidence type="ECO:0000256" key="9">
    <source>
        <dbReference type="ARBA" id="ARBA00023136"/>
    </source>
</evidence>
<dbReference type="GO" id="GO:0016705">
    <property type="term" value="F:oxidoreductase activity, acting on paired donors, with incorporation or reduction of molecular oxygen"/>
    <property type="evidence" value="ECO:0007669"/>
    <property type="project" value="InterPro"/>
</dbReference>
<dbReference type="OrthoDB" id="1470350at2759"/>
<keyword evidence="3" id="KW-0349">Heme</keyword>
<accession>A0A815II73</accession>
<evidence type="ECO:0000256" key="5">
    <source>
        <dbReference type="ARBA" id="ARBA00022723"/>
    </source>
</evidence>
<evidence type="ECO:0000256" key="3">
    <source>
        <dbReference type="ARBA" id="ARBA00022617"/>
    </source>
</evidence>
<dbReference type="EMBL" id="CAJOBC010072942">
    <property type="protein sequence ID" value="CAF4248835.1"/>
    <property type="molecule type" value="Genomic_DNA"/>
</dbReference>
<dbReference type="InterPro" id="IPR036396">
    <property type="entry name" value="Cyt_P450_sf"/>
</dbReference>
<keyword evidence="7" id="KW-0560">Oxidoreductase</keyword>